<reference evidence="1 2" key="1">
    <citation type="submission" date="2019-12" db="EMBL/GenBank/DDBJ databases">
        <title>The draft genomic sequence of strain Chitinophaga oryziterrae JCM 16595.</title>
        <authorList>
            <person name="Zhang X."/>
        </authorList>
    </citation>
    <scope>NUCLEOTIDE SEQUENCE [LARGE SCALE GENOMIC DNA]</scope>
    <source>
        <strain evidence="1 2">JCM 16595</strain>
    </source>
</reference>
<evidence type="ECO:0008006" key="3">
    <source>
        <dbReference type="Google" id="ProtNLM"/>
    </source>
</evidence>
<dbReference type="AlphaFoldDB" id="A0A6N8J8F3"/>
<accession>A0A6N8J8F3</accession>
<dbReference type="Proteomes" id="UP000468388">
    <property type="component" value="Unassembled WGS sequence"/>
</dbReference>
<dbReference type="EMBL" id="WRXO01000003">
    <property type="protein sequence ID" value="MVT41520.1"/>
    <property type="molecule type" value="Genomic_DNA"/>
</dbReference>
<keyword evidence="2" id="KW-1185">Reference proteome</keyword>
<sequence length="265" mass="30246">MKQFSLIVLCAVTYILSGCNKYPDCSPGVPSCQIVKIIQGFSVSVPEDTLTFAYNNKGNPVSITRTYVGTSSPNFLFIYDKKNRMTDFYGVYTSPNPYFDIWHRYHYDAKNRIISDTTYEFGFVGPGIPLPDQTNNGQLRVRNVSTYGYDLKDRIVKSTDTYGFPESDITTRFYTYNRDGNLVKIVTTRSGVTNTETYSFDDKINLRSTHPIWQFLDRDYSVNNSLHATAFNQYGLPTAIDFSNHGYGQFATILLTDIKISYNCR</sequence>
<evidence type="ECO:0000313" key="2">
    <source>
        <dbReference type="Proteomes" id="UP000468388"/>
    </source>
</evidence>
<dbReference type="PROSITE" id="PS51257">
    <property type="entry name" value="PROKAR_LIPOPROTEIN"/>
    <property type="match status" value="1"/>
</dbReference>
<protein>
    <recommendedName>
        <fullName evidence="3">DUF4595 domain-containing protein</fullName>
    </recommendedName>
</protein>
<gene>
    <name evidence="1" type="ORF">GO495_13080</name>
</gene>
<dbReference type="RefSeq" id="WP_157300144.1">
    <property type="nucleotide sequence ID" value="NZ_BAAAZB010000025.1"/>
</dbReference>
<evidence type="ECO:0000313" key="1">
    <source>
        <dbReference type="EMBL" id="MVT41520.1"/>
    </source>
</evidence>
<comment type="caution">
    <text evidence="1">The sequence shown here is derived from an EMBL/GenBank/DDBJ whole genome shotgun (WGS) entry which is preliminary data.</text>
</comment>
<dbReference type="OrthoDB" id="636957at2"/>
<name>A0A6N8J8F3_9BACT</name>
<dbReference type="Gene3D" id="2.180.10.10">
    <property type="entry name" value="RHS repeat-associated core"/>
    <property type="match status" value="1"/>
</dbReference>
<proteinExistence type="predicted"/>
<organism evidence="1 2">
    <name type="scientific">Chitinophaga oryziterrae</name>
    <dbReference type="NCBI Taxonomy" id="1031224"/>
    <lineage>
        <taxon>Bacteria</taxon>
        <taxon>Pseudomonadati</taxon>
        <taxon>Bacteroidota</taxon>
        <taxon>Chitinophagia</taxon>
        <taxon>Chitinophagales</taxon>
        <taxon>Chitinophagaceae</taxon>
        <taxon>Chitinophaga</taxon>
    </lineage>
</organism>